<evidence type="ECO:0008006" key="3">
    <source>
        <dbReference type="Google" id="ProtNLM"/>
    </source>
</evidence>
<dbReference type="Pfam" id="PF03564">
    <property type="entry name" value="DUF1759"/>
    <property type="match status" value="1"/>
</dbReference>
<dbReference type="Proteomes" id="UP000499080">
    <property type="component" value="Unassembled WGS sequence"/>
</dbReference>
<dbReference type="InterPro" id="IPR005312">
    <property type="entry name" value="DUF1759"/>
</dbReference>
<protein>
    <recommendedName>
        <fullName evidence="3">Retrotransposon gag domain-containing protein</fullName>
    </recommendedName>
</protein>
<dbReference type="OrthoDB" id="6435991at2759"/>
<evidence type="ECO:0000313" key="2">
    <source>
        <dbReference type="Proteomes" id="UP000499080"/>
    </source>
</evidence>
<gene>
    <name evidence="1" type="ORF">AVEN_105034_1</name>
</gene>
<dbReference type="PANTHER" id="PTHR22954:SF3">
    <property type="entry name" value="PROTEIN CBG08539"/>
    <property type="match status" value="1"/>
</dbReference>
<name>A0A4Y2N2M4_ARAVE</name>
<evidence type="ECO:0000313" key="1">
    <source>
        <dbReference type="EMBL" id="GBN32106.1"/>
    </source>
</evidence>
<dbReference type="AlphaFoldDB" id="A0A4Y2N2M4"/>
<proteinExistence type="predicted"/>
<reference evidence="1 2" key="1">
    <citation type="journal article" date="2019" name="Sci. Rep.">
        <title>Orb-weaving spider Araneus ventricosus genome elucidates the spidroin gene catalogue.</title>
        <authorList>
            <person name="Kono N."/>
            <person name="Nakamura H."/>
            <person name="Ohtoshi R."/>
            <person name="Moran D.A.P."/>
            <person name="Shinohara A."/>
            <person name="Yoshida Y."/>
            <person name="Fujiwara M."/>
            <person name="Mori M."/>
            <person name="Tomita M."/>
            <person name="Arakawa K."/>
        </authorList>
    </citation>
    <scope>NUCLEOTIDE SEQUENCE [LARGE SCALE GENOMIC DNA]</scope>
</reference>
<dbReference type="EMBL" id="BGPR01008183">
    <property type="protein sequence ID" value="GBN32106.1"/>
    <property type="molecule type" value="Genomic_DNA"/>
</dbReference>
<accession>A0A4Y2N2M4</accession>
<organism evidence="1 2">
    <name type="scientific">Araneus ventricosus</name>
    <name type="common">Orbweaver spider</name>
    <name type="synonym">Epeira ventricosa</name>
    <dbReference type="NCBI Taxonomy" id="182803"/>
    <lineage>
        <taxon>Eukaryota</taxon>
        <taxon>Metazoa</taxon>
        <taxon>Ecdysozoa</taxon>
        <taxon>Arthropoda</taxon>
        <taxon>Chelicerata</taxon>
        <taxon>Arachnida</taxon>
        <taxon>Araneae</taxon>
        <taxon>Araneomorphae</taxon>
        <taxon>Entelegynae</taxon>
        <taxon>Araneoidea</taxon>
        <taxon>Araneidae</taxon>
        <taxon>Araneus</taxon>
    </lineage>
</organism>
<keyword evidence="2" id="KW-1185">Reference proteome</keyword>
<sequence length="127" mass="14696">MGVKKKFHLPQLEFRQFSGNVKDWLPFWSEFEHIHKDADIVPENKFQYLVQAIVSGSGARDVVESFPPTGANYEKAVESLKTRFGKQDLLVEVYVRELLKLIISVQKNEKFSISSLYDKLESYLKAL</sequence>
<comment type="caution">
    <text evidence="1">The sequence shown here is derived from an EMBL/GenBank/DDBJ whole genome shotgun (WGS) entry which is preliminary data.</text>
</comment>
<dbReference type="PANTHER" id="PTHR22954">
    <property type="entry name" value="RETROVIRAL PROTEASE-RELATED"/>
    <property type="match status" value="1"/>
</dbReference>